<proteinExistence type="predicted"/>
<keyword evidence="3" id="KW-1185">Reference proteome</keyword>
<dbReference type="AlphaFoldDB" id="A0A4R5MQN2"/>
<sequence length="65" mass="7547">MAKKFILNIFYSLGIMLCFFGVIWCYKNGKYLQGAFLVGAGGALLYFKILLMRDIKKDFKEKDRP</sequence>
<dbReference type="InterPro" id="IPR045938">
    <property type="entry name" value="DUF6358"/>
</dbReference>
<dbReference type="OrthoDB" id="773226at2"/>
<organism evidence="2 3">
    <name type="scientific">Pedobacter changchengzhani</name>
    <dbReference type="NCBI Taxonomy" id="2529274"/>
    <lineage>
        <taxon>Bacteria</taxon>
        <taxon>Pseudomonadati</taxon>
        <taxon>Bacteroidota</taxon>
        <taxon>Sphingobacteriia</taxon>
        <taxon>Sphingobacteriales</taxon>
        <taxon>Sphingobacteriaceae</taxon>
        <taxon>Pedobacter</taxon>
    </lineage>
</organism>
<keyword evidence="1" id="KW-0472">Membrane</keyword>
<comment type="caution">
    <text evidence="2">The sequence shown here is derived from an EMBL/GenBank/DDBJ whole genome shotgun (WGS) entry which is preliminary data.</text>
</comment>
<accession>A0A4R5MQN2</accession>
<dbReference type="Pfam" id="PF19885">
    <property type="entry name" value="DUF6358"/>
    <property type="match status" value="1"/>
</dbReference>
<keyword evidence="1" id="KW-0812">Transmembrane</keyword>
<evidence type="ECO:0000313" key="3">
    <source>
        <dbReference type="Proteomes" id="UP000295668"/>
    </source>
</evidence>
<reference evidence="2 3" key="1">
    <citation type="submission" date="2019-02" db="EMBL/GenBank/DDBJ databases">
        <title>Pedobacter sp. nov., a novel speices isolated from soil of pinguins habitat in Antarcitica.</title>
        <authorList>
            <person name="He R.-H."/>
        </authorList>
    </citation>
    <scope>NUCLEOTIDE SEQUENCE [LARGE SCALE GENOMIC DNA]</scope>
    <source>
        <strain evidence="2 3">E01020</strain>
    </source>
</reference>
<evidence type="ECO:0000313" key="2">
    <source>
        <dbReference type="EMBL" id="TDG37569.1"/>
    </source>
</evidence>
<dbReference type="Proteomes" id="UP000295668">
    <property type="component" value="Unassembled WGS sequence"/>
</dbReference>
<name>A0A4R5MQN2_9SPHI</name>
<evidence type="ECO:0000256" key="1">
    <source>
        <dbReference type="SAM" id="Phobius"/>
    </source>
</evidence>
<dbReference type="EMBL" id="SJCY01000001">
    <property type="protein sequence ID" value="TDG37569.1"/>
    <property type="molecule type" value="Genomic_DNA"/>
</dbReference>
<feature type="transmembrane region" description="Helical" evidence="1">
    <location>
        <begin position="5"/>
        <end position="26"/>
    </location>
</feature>
<keyword evidence="1" id="KW-1133">Transmembrane helix</keyword>
<gene>
    <name evidence="2" type="ORF">EZJ43_00290</name>
</gene>
<dbReference type="RefSeq" id="WP_133260658.1">
    <property type="nucleotide sequence ID" value="NZ_SJCY01000001.1"/>
</dbReference>
<protein>
    <submittedName>
        <fullName evidence="2">Uncharacterized protein</fullName>
    </submittedName>
</protein>
<feature type="transmembrane region" description="Helical" evidence="1">
    <location>
        <begin position="32"/>
        <end position="51"/>
    </location>
</feature>